<keyword evidence="3" id="KW-0677">Repeat</keyword>
<dbReference type="Pfam" id="PF00132">
    <property type="entry name" value="Hexapep"/>
    <property type="match status" value="1"/>
</dbReference>
<dbReference type="InterPro" id="IPR051159">
    <property type="entry name" value="Hexapeptide_acetyltransf"/>
</dbReference>
<dbReference type="OrthoDB" id="2643438at2"/>
<dbReference type="GO" id="GO:0005829">
    <property type="term" value="C:cytosol"/>
    <property type="evidence" value="ECO:0007669"/>
    <property type="project" value="TreeGrafter"/>
</dbReference>
<protein>
    <submittedName>
        <fullName evidence="5">Acetyltransferase</fullName>
    </submittedName>
</protein>
<sequence length="589" mass="63054">MSTRPDLNFDYSPWTFWAGASAPQQEAQLERQRALAGHAAITIGDRAYVSALAMVDPDSLSLGDESLIAAHAYLTGDLRIGSNCTVNAFTVVRGTVGMGDGVRIGAHTSILGFNHSMDPSEPVFRQPLTSKGIILGDDVWIGSNAVLLDGVTVGSHAVIAAGALVTKDVPDWAVVGGNPARFIRDRRAPRKDAAVPGGQAAGRPGGVLQQDAASSGAALRERLAAFADTARREAADIMARSWQHYASGTDGFGEGRYVDRPGAPATVRAHCDAIEIADLLLRTAPPQLSRDGHRDRLLSLQDPRTGLVPEYGPDGLPLPADLEFGRGPATYHVLSVGYALDLLGGGFKHPIHAVAGTGPADLMARLNALPWRKEAWESGAWVDAWGTAEYWNLSRQTSAGTSSAPRTADTLDALFGWLLTRVNSAAGTWGTPASDTRLKVVNGYYRLTRGTFAQFGLPVPHPEKLIDTVLGHGADPRYFADGRQNACNVLDVAHPLWLARKQSMHREADIEAWAAGQLDHALSQWRPGQGMAFSTAPESGEQNLPGLQGTEMWLSIIWYLADLLGHSESLGYRPRGVHRPEPALLLPTL</sequence>
<dbReference type="SUPFAM" id="SSF51161">
    <property type="entry name" value="Trimeric LpxA-like enzymes"/>
    <property type="match status" value="1"/>
</dbReference>
<reference evidence="5 6" key="1">
    <citation type="journal article" date="2014" name="Arch. Microbiol.">
        <title>Arthrobacter enclensis sp. nov., isolated from sediment sample.</title>
        <authorList>
            <person name="Dastager S.G."/>
            <person name="Liu Q."/>
            <person name="Tang S.K."/>
            <person name="Krishnamurthi S."/>
            <person name="Lee J.C."/>
            <person name="Li W.J."/>
        </authorList>
    </citation>
    <scope>NUCLEOTIDE SEQUENCE [LARGE SCALE GENOMIC DNA]</scope>
    <source>
        <strain evidence="5 6">NIO-1008</strain>
    </source>
</reference>
<dbReference type="InterPro" id="IPR001451">
    <property type="entry name" value="Hexapep"/>
</dbReference>
<comment type="caution">
    <text evidence="5">The sequence shown here is derived from an EMBL/GenBank/DDBJ whole genome shotgun (WGS) entry which is preliminary data.</text>
</comment>
<keyword evidence="2 5" id="KW-0808">Transferase</keyword>
<name>A0A0V8IM88_9MICC</name>
<evidence type="ECO:0000313" key="5">
    <source>
        <dbReference type="EMBL" id="KSU75875.1"/>
    </source>
</evidence>
<organism evidence="5 6">
    <name type="scientific">Pseudarthrobacter enclensis</name>
    <dbReference type="NCBI Taxonomy" id="993070"/>
    <lineage>
        <taxon>Bacteria</taxon>
        <taxon>Bacillati</taxon>
        <taxon>Actinomycetota</taxon>
        <taxon>Actinomycetes</taxon>
        <taxon>Micrococcales</taxon>
        <taxon>Micrococcaceae</taxon>
        <taxon>Pseudarthrobacter</taxon>
    </lineage>
</organism>
<proteinExistence type="inferred from homology"/>
<dbReference type="AlphaFoldDB" id="A0A0V8IM88"/>
<dbReference type="EMBL" id="LNQM01000004">
    <property type="protein sequence ID" value="KSU75875.1"/>
    <property type="molecule type" value="Genomic_DNA"/>
</dbReference>
<dbReference type="STRING" id="993070.AS031_10825"/>
<evidence type="ECO:0000256" key="3">
    <source>
        <dbReference type="ARBA" id="ARBA00022737"/>
    </source>
</evidence>
<evidence type="ECO:0000313" key="6">
    <source>
        <dbReference type="Proteomes" id="UP000053199"/>
    </source>
</evidence>
<keyword evidence="6" id="KW-1185">Reference proteome</keyword>
<gene>
    <name evidence="5" type="ORF">AS031_10825</name>
</gene>
<dbReference type="Proteomes" id="UP000053199">
    <property type="component" value="Unassembled WGS sequence"/>
</dbReference>
<dbReference type="Gene3D" id="2.160.10.10">
    <property type="entry name" value="Hexapeptide repeat proteins"/>
    <property type="match status" value="1"/>
</dbReference>
<dbReference type="PANTHER" id="PTHR23416:SF23">
    <property type="entry name" value="ACETYLTRANSFERASE C18B11.09C-RELATED"/>
    <property type="match status" value="1"/>
</dbReference>
<dbReference type="CDD" id="cd04647">
    <property type="entry name" value="LbH_MAT_like"/>
    <property type="match status" value="1"/>
</dbReference>
<evidence type="ECO:0000256" key="4">
    <source>
        <dbReference type="SAM" id="MobiDB-lite"/>
    </source>
</evidence>
<comment type="similarity">
    <text evidence="1">Belongs to the transferase hexapeptide repeat family.</text>
</comment>
<dbReference type="GO" id="GO:0008374">
    <property type="term" value="F:O-acyltransferase activity"/>
    <property type="evidence" value="ECO:0007669"/>
    <property type="project" value="TreeGrafter"/>
</dbReference>
<evidence type="ECO:0000256" key="2">
    <source>
        <dbReference type="ARBA" id="ARBA00022679"/>
    </source>
</evidence>
<dbReference type="PROSITE" id="PS00101">
    <property type="entry name" value="HEXAPEP_TRANSFERASES"/>
    <property type="match status" value="1"/>
</dbReference>
<feature type="region of interest" description="Disordered" evidence="4">
    <location>
        <begin position="188"/>
        <end position="208"/>
    </location>
</feature>
<accession>A0A0V8IM88</accession>
<evidence type="ECO:0000256" key="1">
    <source>
        <dbReference type="ARBA" id="ARBA00007274"/>
    </source>
</evidence>
<dbReference type="InterPro" id="IPR011004">
    <property type="entry name" value="Trimer_LpxA-like_sf"/>
</dbReference>
<dbReference type="PANTHER" id="PTHR23416">
    <property type="entry name" value="SIALIC ACID SYNTHASE-RELATED"/>
    <property type="match status" value="1"/>
</dbReference>
<dbReference type="InterPro" id="IPR018357">
    <property type="entry name" value="Hexapep_transf_CS"/>
</dbReference>